<feature type="compositionally biased region" description="Polar residues" evidence="1">
    <location>
        <begin position="355"/>
        <end position="364"/>
    </location>
</feature>
<sequence>MTCTLRVWTCLACLIDVAHGWQLNQPRGFPFYLSQRAAGSNSFGPSWEDSDTNGTSFEGSFWETLDGAETLDDGPESFEQWSIPLDPSQALDQLANSEQEQRDWIDKADRKQELRSKNLTDEQIRFYLQEDSYEVSYDAEPQVDSDLATKFREITSSGDNAFGQVVDVSQIGIVDSNLLVELDEDGEPYTERFVYVDEHSCIGCTNCACIAKSTFMMEEEHGRARVFLQSGDSPETVEEAIDTCPVDCIHYVPWEELVALETRRQSQFINNKARLVNQQEGRGVDVASLVGGVIRRASAPDISGNRGMRCNNCPGRGCKSCPMYGVGKNPAFLEREQEKMEKRARRDAARAAEDSVSSGDVASF</sequence>
<protein>
    <recommendedName>
        <fullName evidence="4">Ferredoxin</fullName>
    </recommendedName>
</protein>
<reference evidence="3" key="1">
    <citation type="submission" date="2021-01" db="EMBL/GenBank/DDBJ databases">
        <authorList>
            <person name="Corre E."/>
            <person name="Pelletier E."/>
            <person name="Niang G."/>
            <person name="Scheremetjew M."/>
            <person name="Finn R."/>
            <person name="Kale V."/>
            <person name="Holt S."/>
            <person name="Cochrane G."/>
            <person name="Meng A."/>
            <person name="Brown T."/>
            <person name="Cohen L."/>
        </authorList>
    </citation>
    <scope>NUCLEOTIDE SEQUENCE</scope>
    <source>
        <strain evidence="3">CCMP1381</strain>
    </source>
</reference>
<dbReference type="AlphaFoldDB" id="A0A7S2BL04"/>
<dbReference type="Gene3D" id="3.30.70.20">
    <property type="match status" value="1"/>
</dbReference>
<gene>
    <name evidence="3" type="ORF">DSPE1174_LOCUS8280</name>
</gene>
<name>A0A7S2BL04_9STRA</name>
<evidence type="ECO:0000256" key="2">
    <source>
        <dbReference type="SAM" id="SignalP"/>
    </source>
</evidence>
<organism evidence="3">
    <name type="scientific">Octactis speculum</name>
    <dbReference type="NCBI Taxonomy" id="3111310"/>
    <lineage>
        <taxon>Eukaryota</taxon>
        <taxon>Sar</taxon>
        <taxon>Stramenopiles</taxon>
        <taxon>Ochrophyta</taxon>
        <taxon>Dictyochophyceae</taxon>
        <taxon>Dictyochales</taxon>
        <taxon>Dictyochaceae</taxon>
        <taxon>Octactis</taxon>
    </lineage>
</organism>
<dbReference type="Pfam" id="PF13370">
    <property type="entry name" value="Fer4_13"/>
    <property type="match status" value="1"/>
</dbReference>
<dbReference type="PANTHER" id="PTHR45295:SF1">
    <property type="entry name" value="CHAPERONE PROTEIN DNAJ C76, CHLOROPLASTIC"/>
    <property type="match status" value="1"/>
</dbReference>
<dbReference type="SUPFAM" id="SSF54862">
    <property type="entry name" value="4Fe-4S ferredoxins"/>
    <property type="match status" value="1"/>
</dbReference>
<feature type="chain" id="PRO_5030825688" description="Ferredoxin" evidence="2">
    <location>
        <begin position="21"/>
        <end position="364"/>
    </location>
</feature>
<evidence type="ECO:0000256" key="1">
    <source>
        <dbReference type="SAM" id="MobiDB-lite"/>
    </source>
</evidence>
<proteinExistence type="predicted"/>
<evidence type="ECO:0008006" key="4">
    <source>
        <dbReference type="Google" id="ProtNLM"/>
    </source>
</evidence>
<feature type="region of interest" description="Disordered" evidence="1">
    <location>
        <begin position="334"/>
        <end position="364"/>
    </location>
</feature>
<dbReference type="EMBL" id="HBGS01015814">
    <property type="protein sequence ID" value="CAD9399633.1"/>
    <property type="molecule type" value="Transcribed_RNA"/>
</dbReference>
<accession>A0A7S2BL04</accession>
<feature type="compositionally biased region" description="Basic and acidic residues" evidence="1">
    <location>
        <begin position="334"/>
        <end position="353"/>
    </location>
</feature>
<dbReference type="PANTHER" id="PTHR45295">
    <property type="entry name" value="CHAPERONE PROTEIN DNAJ C76, CHLOROPLASTIC"/>
    <property type="match status" value="1"/>
</dbReference>
<keyword evidence="2" id="KW-0732">Signal</keyword>
<evidence type="ECO:0000313" key="3">
    <source>
        <dbReference type="EMBL" id="CAD9399633.1"/>
    </source>
</evidence>
<feature type="signal peptide" evidence="2">
    <location>
        <begin position="1"/>
        <end position="20"/>
    </location>
</feature>